<sequence length="94" mass="10548">MYVKHPVMCGNGTVSVVMPDGTTKQLPMVEGVIDWPENVPLHNGFKPSPEPEALRELKRKEKEEELRRLAEELGFDVSAQKKTSGKKSDDKKAE</sequence>
<gene>
    <name evidence="2" type="ORF">KKP3000_002667</name>
</gene>
<feature type="region of interest" description="Disordered" evidence="1">
    <location>
        <begin position="70"/>
        <end position="94"/>
    </location>
</feature>
<reference evidence="2 3" key="1">
    <citation type="journal article" date="2024" name="Int. J. Mol. Sci.">
        <title>Exploration of Alicyclobacillus spp. Genome in Search of Antibiotic Resistance.</title>
        <authorList>
            <person name="Bucka-Kolendo J."/>
            <person name="Kiousi D.E."/>
            <person name="Dekowska A."/>
            <person name="Mikolajczuk-Szczyrba A."/>
            <person name="Karadedos D.M."/>
            <person name="Michael P."/>
            <person name="Galanis A."/>
            <person name="Sokolowska B."/>
        </authorList>
    </citation>
    <scope>NUCLEOTIDE SEQUENCE [LARGE SCALE GENOMIC DNA]</scope>
    <source>
        <strain evidence="2 3">KKP 3000</strain>
    </source>
</reference>
<dbReference type="RefSeq" id="WP_275473463.1">
    <property type="nucleotide sequence ID" value="NZ_CP162940.1"/>
</dbReference>
<accession>A0ABV5ALN0</accession>
<name>A0ABV5ALN0_9BACL</name>
<evidence type="ECO:0000313" key="2">
    <source>
        <dbReference type="EMBL" id="MFB5193068.1"/>
    </source>
</evidence>
<dbReference type="EMBL" id="JBDXSU010000037">
    <property type="protein sequence ID" value="MFB5193068.1"/>
    <property type="molecule type" value="Genomic_DNA"/>
</dbReference>
<organism evidence="2 3">
    <name type="scientific">Alicyclobacillus fastidiosus</name>
    <dbReference type="NCBI Taxonomy" id="392011"/>
    <lineage>
        <taxon>Bacteria</taxon>
        <taxon>Bacillati</taxon>
        <taxon>Bacillota</taxon>
        <taxon>Bacilli</taxon>
        <taxon>Bacillales</taxon>
        <taxon>Alicyclobacillaceae</taxon>
        <taxon>Alicyclobacillus</taxon>
    </lineage>
</organism>
<protein>
    <recommendedName>
        <fullName evidence="4">Transposase</fullName>
    </recommendedName>
</protein>
<proteinExistence type="predicted"/>
<keyword evidence="3" id="KW-1185">Reference proteome</keyword>
<evidence type="ECO:0000313" key="3">
    <source>
        <dbReference type="Proteomes" id="UP001579974"/>
    </source>
</evidence>
<evidence type="ECO:0008006" key="4">
    <source>
        <dbReference type="Google" id="ProtNLM"/>
    </source>
</evidence>
<dbReference type="Proteomes" id="UP001579974">
    <property type="component" value="Unassembled WGS sequence"/>
</dbReference>
<comment type="caution">
    <text evidence="2">The sequence shown here is derived from an EMBL/GenBank/DDBJ whole genome shotgun (WGS) entry which is preliminary data.</text>
</comment>
<evidence type="ECO:0000256" key="1">
    <source>
        <dbReference type="SAM" id="MobiDB-lite"/>
    </source>
</evidence>